<dbReference type="SUPFAM" id="SSF52540">
    <property type="entry name" value="P-loop containing nucleoside triphosphate hydrolases"/>
    <property type="match status" value="1"/>
</dbReference>
<dbReference type="CDD" id="cd00009">
    <property type="entry name" value="AAA"/>
    <property type="match status" value="1"/>
</dbReference>
<proteinExistence type="predicted"/>
<dbReference type="AlphaFoldDB" id="A0A6C0KJQ1"/>
<dbReference type="GO" id="GO:0003689">
    <property type="term" value="F:DNA clamp loader activity"/>
    <property type="evidence" value="ECO:0007669"/>
    <property type="project" value="TreeGrafter"/>
</dbReference>
<sequence>MDCLPYIMLSSSHTNIVKKLDYFYENNKIPNMIIHGSSGTGKRTLVYDFLNKIYQNDKARLKMNVMTVNCAHGKGIKFIREELKFFAKTNIQSGVAFKSIVLLNADYLTIDAQSALRRCIELFSHNTRFFIIVENMNKLLNPILSRFCAIYVPECVIDDVIVNLHQHKLSQKYPIDDILADKYAWLREKLAETFSDEAAPTTVVLSELAGILYERGYSCLDVIDWLKQYSSFDGAKKSEIVMHFHNIRKEYRCEKMLMFYVMIKMV</sequence>
<keyword evidence="2" id="KW-0547">Nucleotide-binding</keyword>
<dbReference type="Gene3D" id="3.40.50.300">
    <property type="entry name" value="P-loop containing nucleotide triphosphate hydrolases"/>
    <property type="match status" value="1"/>
</dbReference>
<reference evidence="4" key="1">
    <citation type="journal article" date="2020" name="Nature">
        <title>Giant virus diversity and host interactions through global metagenomics.</title>
        <authorList>
            <person name="Schulz F."/>
            <person name="Roux S."/>
            <person name="Paez-Espino D."/>
            <person name="Jungbluth S."/>
            <person name="Walsh D.A."/>
            <person name="Denef V.J."/>
            <person name="McMahon K.D."/>
            <person name="Konstantinidis K.T."/>
            <person name="Eloe-Fadrosh E.A."/>
            <person name="Kyrpides N.C."/>
            <person name="Woyke T."/>
        </authorList>
    </citation>
    <scope>NUCLEOTIDE SEQUENCE</scope>
    <source>
        <strain evidence="4">GVMAG-S-3300012000-57</strain>
    </source>
</reference>
<keyword evidence="3" id="KW-0067">ATP-binding</keyword>
<dbReference type="EMBL" id="MN740904">
    <property type="protein sequence ID" value="QHU17406.1"/>
    <property type="molecule type" value="Genomic_DNA"/>
</dbReference>
<dbReference type="PANTHER" id="PTHR11669">
    <property type="entry name" value="REPLICATION FACTOR C / DNA POLYMERASE III GAMMA-TAU SUBUNIT"/>
    <property type="match status" value="1"/>
</dbReference>
<dbReference type="InterPro" id="IPR027417">
    <property type="entry name" value="P-loop_NTPase"/>
</dbReference>
<keyword evidence="1" id="KW-0235">DNA replication</keyword>
<dbReference type="InterPro" id="IPR050238">
    <property type="entry name" value="DNA_Rep/Repair_Clamp_Loader"/>
</dbReference>
<evidence type="ECO:0008006" key="5">
    <source>
        <dbReference type="Google" id="ProtNLM"/>
    </source>
</evidence>
<evidence type="ECO:0000256" key="2">
    <source>
        <dbReference type="ARBA" id="ARBA00022741"/>
    </source>
</evidence>
<dbReference type="GO" id="GO:0005524">
    <property type="term" value="F:ATP binding"/>
    <property type="evidence" value="ECO:0007669"/>
    <property type="project" value="UniProtKB-KW"/>
</dbReference>
<evidence type="ECO:0000256" key="3">
    <source>
        <dbReference type="ARBA" id="ARBA00022840"/>
    </source>
</evidence>
<evidence type="ECO:0000313" key="4">
    <source>
        <dbReference type="EMBL" id="QHU17406.1"/>
    </source>
</evidence>
<organism evidence="4">
    <name type="scientific">viral metagenome</name>
    <dbReference type="NCBI Taxonomy" id="1070528"/>
    <lineage>
        <taxon>unclassified sequences</taxon>
        <taxon>metagenomes</taxon>
        <taxon>organismal metagenomes</taxon>
    </lineage>
</organism>
<name>A0A6C0KJQ1_9ZZZZ</name>
<dbReference type="GO" id="GO:0006261">
    <property type="term" value="P:DNA-templated DNA replication"/>
    <property type="evidence" value="ECO:0007669"/>
    <property type="project" value="TreeGrafter"/>
</dbReference>
<dbReference type="PANTHER" id="PTHR11669:SF20">
    <property type="entry name" value="REPLICATION FACTOR C SUBUNIT 4"/>
    <property type="match status" value="1"/>
</dbReference>
<evidence type="ECO:0000256" key="1">
    <source>
        <dbReference type="ARBA" id="ARBA00022705"/>
    </source>
</evidence>
<accession>A0A6C0KJQ1</accession>
<dbReference type="GO" id="GO:0006281">
    <property type="term" value="P:DNA repair"/>
    <property type="evidence" value="ECO:0007669"/>
    <property type="project" value="TreeGrafter"/>
</dbReference>
<protein>
    <recommendedName>
        <fullName evidence="5">AAA+ ATPase domain-containing protein</fullName>
    </recommendedName>
</protein>
<dbReference type="GO" id="GO:0005663">
    <property type="term" value="C:DNA replication factor C complex"/>
    <property type="evidence" value="ECO:0007669"/>
    <property type="project" value="TreeGrafter"/>
</dbReference>